<dbReference type="SMART" id="SM00852">
    <property type="entry name" value="MoCF_biosynth"/>
    <property type="match status" value="1"/>
</dbReference>
<dbReference type="AlphaFoldDB" id="A0A7S3EP36"/>
<evidence type="ECO:0000313" key="9">
    <source>
        <dbReference type="EMBL" id="CAE0067284.1"/>
    </source>
</evidence>
<evidence type="ECO:0000259" key="8">
    <source>
        <dbReference type="SMART" id="SM00852"/>
    </source>
</evidence>
<dbReference type="PROSITE" id="PS01078">
    <property type="entry name" value="MOCF_BIOSYNTHESIS_1"/>
    <property type="match status" value="1"/>
</dbReference>
<dbReference type="InterPro" id="IPR036425">
    <property type="entry name" value="MoaB/Mog-like_dom_sf"/>
</dbReference>
<evidence type="ECO:0000256" key="4">
    <source>
        <dbReference type="ARBA" id="ARBA00022741"/>
    </source>
</evidence>
<evidence type="ECO:0000256" key="3">
    <source>
        <dbReference type="ARBA" id="ARBA00022679"/>
    </source>
</evidence>
<dbReference type="FunFam" id="3.40.980.10:FF:000005">
    <property type="entry name" value="Molybdopterin biosynthesis mog protein"/>
    <property type="match status" value="1"/>
</dbReference>
<dbReference type="SUPFAM" id="SSF53218">
    <property type="entry name" value="Molybdenum cofactor biosynthesis proteins"/>
    <property type="match status" value="1"/>
</dbReference>
<dbReference type="NCBIfam" id="NF006932">
    <property type="entry name" value="PRK09417.1"/>
    <property type="match status" value="1"/>
</dbReference>
<dbReference type="CDD" id="cd00886">
    <property type="entry name" value="MogA_MoaB"/>
    <property type="match status" value="1"/>
</dbReference>
<evidence type="ECO:0000256" key="1">
    <source>
        <dbReference type="ARBA" id="ARBA00005046"/>
    </source>
</evidence>
<evidence type="ECO:0000256" key="5">
    <source>
        <dbReference type="ARBA" id="ARBA00022840"/>
    </source>
</evidence>
<dbReference type="InterPro" id="IPR001453">
    <property type="entry name" value="MoaB/Mog_dom"/>
</dbReference>
<dbReference type="GO" id="GO:0061599">
    <property type="term" value="F:molybdopterin molybdotransferase activity"/>
    <property type="evidence" value="ECO:0007669"/>
    <property type="project" value="UniProtKB-EC"/>
</dbReference>
<keyword evidence="4" id="KW-0547">Nucleotide-binding</keyword>
<dbReference type="EMBL" id="HBHW01045507">
    <property type="protein sequence ID" value="CAE0067284.1"/>
    <property type="molecule type" value="Transcribed_RNA"/>
</dbReference>
<feature type="region of interest" description="Disordered" evidence="7">
    <location>
        <begin position="168"/>
        <end position="190"/>
    </location>
</feature>
<dbReference type="Gene3D" id="3.40.980.10">
    <property type="entry name" value="MoaB/Mog-like domain"/>
    <property type="match status" value="1"/>
</dbReference>
<sequence>MSQLIIGVLVCSDRASAGVYEDRGTRAVTEYLAAKVKSEYDLLAEVVPDEQTVIEAKLKEWSDEKKCSLILTTGGTGPAERDCAPEATVAVVEKIMPGFGEAMRMTTFPKVPTSILSRATAGVRGKTFIINLPGSPKAIAECLDPVFQAIPHVIRIRGGPALELHITSTTSERDPNLHHHSGDHDGCGGH</sequence>
<organism evidence="9">
    <name type="scientific">Rhodosorus marinus</name>
    <dbReference type="NCBI Taxonomy" id="101924"/>
    <lineage>
        <taxon>Eukaryota</taxon>
        <taxon>Rhodophyta</taxon>
        <taxon>Stylonematophyceae</taxon>
        <taxon>Stylonematales</taxon>
        <taxon>Stylonemataceae</taxon>
        <taxon>Rhodosorus</taxon>
    </lineage>
</organism>
<name>A0A7S3EP36_9RHOD</name>
<evidence type="ECO:0000256" key="2">
    <source>
        <dbReference type="ARBA" id="ARBA00013269"/>
    </source>
</evidence>
<dbReference type="EC" id="2.10.1.1" evidence="2"/>
<dbReference type="PANTHER" id="PTHR43764">
    <property type="entry name" value="MOLYBDENUM COFACTOR BIOSYNTHESIS"/>
    <property type="match status" value="1"/>
</dbReference>
<accession>A0A7S3EP36</accession>
<keyword evidence="5" id="KW-0067">ATP-binding</keyword>
<proteinExistence type="predicted"/>
<dbReference type="PANTHER" id="PTHR43764:SF1">
    <property type="entry name" value="MOLYBDOPTERIN MOLYBDOTRANSFERASE"/>
    <property type="match status" value="1"/>
</dbReference>
<evidence type="ECO:0000256" key="7">
    <source>
        <dbReference type="SAM" id="MobiDB-lite"/>
    </source>
</evidence>
<feature type="domain" description="MoaB/Mog" evidence="8">
    <location>
        <begin position="7"/>
        <end position="153"/>
    </location>
</feature>
<keyword evidence="6" id="KW-0501">Molybdenum cofactor biosynthesis</keyword>
<dbReference type="GO" id="GO:0005524">
    <property type="term" value="F:ATP binding"/>
    <property type="evidence" value="ECO:0007669"/>
    <property type="project" value="UniProtKB-KW"/>
</dbReference>
<comment type="pathway">
    <text evidence="1">Cofactor biosynthesis; molybdopterin biosynthesis.</text>
</comment>
<dbReference type="NCBIfam" id="TIGR00177">
    <property type="entry name" value="molyb_syn"/>
    <property type="match status" value="1"/>
</dbReference>
<feature type="compositionally biased region" description="Basic and acidic residues" evidence="7">
    <location>
        <begin position="171"/>
        <end position="190"/>
    </location>
</feature>
<protein>
    <recommendedName>
        <fullName evidence="2">molybdopterin molybdotransferase</fullName>
        <ecNumber evidence="2">2.10.1.1</ecNumber>
    </recommendedName>
</protein>
<evidence type="ECO:0000256" key="6">
    <source>
        <dbReference type="ARBA" id="ARBA00023150"/>
    </source>
</evidence>
<dbReference type="GO" id="GO:0006777">
    <property type="term" value="P:Mo-molybdopterin cofactor biosynthetic process"/>
    <property type="evidence" value="ECO:0007669"/>
    <property type="project" value="UniProtKB-KW"/>
</dbReference>
<gene>
    <name evidence="9" type="ORF">RMAR00112_LOCUS35360</name>
</gene>
<dbReference type="InterPro" id="IPR008284">
    <property type="entry name" value="MoCF_biosynth_CS"/>
</dbReference>
<keyword evidence="3" id="KW-0808">Transferase</keyword>
<dbReference type="Pfam" id="PF00994">
    <property type="entry name" value="MoCF_biosynth"/>
    <property type="match status" value="1"/>
</dbReference>
<dbReference type="InterPro" id="IPR051920">
    <property type="entry name" value="MPT_Adenylyltrnsfr/MoaC-Rel"/>
</dbReference>
<reference evidence="9" key="1">
    <citation type="submission" date="2021-01" db="EMBL/GenBank/DDBJ databases">
        <authorList>
            <person name="Corre E."/>
            <person name="Pelletier E."/>
            <person name="Niang G."/>
            <person name="Scheremetjew M."/>
            <person name="Finn R."/>
            <person name="Kale V."/>
            <person name="Holt S."/>
            <person name="Cochrane G."/>
            <person name="Meng A."/>
            <person name="Brown T."/>
            <person name="Cohen L."/>
        </authorList>
    </citation>
    <scope>NUCLEOTIDE SEQUENCE</scope>
    <source>
        <strain evidence="9">CCMP 769</strain>
    </source>
</reference>